<gene>
    <name evidence="1" type="ORF">AtDm6_3504</name>
</gene>
<sequence length="134" mass="14436">MATVSIRINGHAYSVGCENGQERHVQAMAQQVERRTQRVRALGFTGESHVLVLAALLMADEIQDLSDQLLPESTNQAVQDVERMRAEQALTSSRLIDLAERAEAIAATLERAYIEEAGLSGTSGESSPGPISTS</sequence>
<protein>
    <submittedName>
        <fullName evidence="1">Putative cytosolic protein</fullName>
    </submittedName>
</protein>
<keyword evidence="2" id="KW-1185">Reference proteome</keyword>
<dbReference type="STRING" id="104102.AtDm6_3504"/>
<reference evidence="1 2" key="1">
    <citation type="submission" date="2014-06" db="EMBL/GenBank/DDBJ databases">
        <title>Functional and comparative genomic analyses of the Drosophila gut microbiota identify candidate symbiosis factors.</title>
        <authorList>
            <person name="Newell P.D."/>
            <person name="Chaston J.M."/>
            <person name="Douglas A.E."/>
        </authorList>
    </citation>
    <scope>NUCLEOTIDE SEQUENCE [LARGE SCALE GENOMIC DNA]</scope>
    <source>
        <strain evidence="1 2">DmCS_006</strain>
    </source>
</reference>
<dbReference type="Proteomes" id="UP000029448">
    <property type="component" value="Unassembled WGS sequence"/>
</dbReference>
<organism evidence="1 2">
    <name type="scientific">Acetobacter tropicalis</name>
    <dbReference type="NCBI Taxonomy" id="104102"/>
    <lineage>
        <taxon>Bacteria</taxon>
        <taxon>Pseudomonadati</taxon>
        <taxon>Pseudomonadota</taxon>
        <taxon>Alphaproteobacteria</taxon>
        <taxon>Acetobacterales</taxon>
        <taxon>Acetobacteraceae</taxon>
        <taxon>Acetobacter</taxon>
    </lineage>
</organism>
<dbReference type="Pfam" id="PF05164">
    <property type="entry name" value="ZapA"/>
    <property type="match status" value="1"/>
</dbReference>
<name>A0A094YFF2_9PROT</name>
<dbReference type="PATRIC" id="fig|104102.7.peg.3452"/>
<dbReference type="EMBL" id="JOKM01000122">
    <property type="protein sequence ID" value="KGB20725.1"/>
    <property type="molecule type" value="Genomic_DNA"/>
</dbReference>
<comment type="caution">
    <text evidence="1">The sequence shown here is derived from an EMBL/GenBank/DDBJ whole genome shotgun (WGS) entry which is preliminary data.</text>
</comment>
<dbReference type="InterPro" id="IPR042233">
    <property type="entry name" value="Cell_div_ZapA_N"/>
</dbReference>
<dbReference type="InterPro" id="IPR007838">
    <property type="entry name" value="Cell_div_ZapA-like"/>
</dbReference>
<dbReference type="SUPFAM" id="SSF102829">
    <property type="entry name" value="Cell division protein ZapA-like"/>
    <property type="match status" value="1"/>
</dbReference>
<proteinExistence type="predicted"/>
<evidence type="ECO:0000313" key="2">
    <source>
        <dbReference type="Proteomes" id="UP000029448"/>
    </source>
</evidence>
<dbReference type="Gene3D" id="3.30.160.880">
    <property type="entry name" value="Cell division protein ZapA protomer, N-terminal domain"/>
    <property type="match status" value="1"/>
</dbReference>
<dbReference type="InterPro" id="IPR036192">
    <property type="entry name" value="Cell_div_ZapA-like_sf"/>
</dbReference>
<dbReference type="AlphaFoldDB" id="A0A094YFF2"/>
<evidence type="ECO:0000313" key="1">
    <source>
        <dbReference type="EMBL" id="KGB20725.1"/>
    </source>
</evidence>
<accession>A0A094YFF2</accession>